<keyword evidence="2 4" id="KW-0012">Acyltransferase</keyword>
<reference evidence="4 5" key="1">
    <citation type="submission" date="2024-10" db="EMBL/GenBank/DDBJ databases">
        <title>The Natural Products Discovery Center: Release of the First 8490 Sequenced Strains for Exploring Actinobacteria Biosynthetic Diversity.</title>
        <authorList>
            <person name="Kalkreuter E."/>
            <person name="Kautsar S.A."/>
            <person name="Yang D."/>
            <person name="Bader C.D."/>
            <person name="Teijaro C.N."/>
            <person name="Fluegel L."/>
            <person name="Davis C.M."/>
            <person name="Simpson J.R."/>
            <person name="Lauterbach L."/>
            <person name="Steele A.D."/>
            <person name="Gui C."/>
            <person name="Meng S."/>
            <person name="Li G."/>
            <person name="Viehrig K."/>
            <person name="Ye F."/>
            <person name="Su P."/>
            <person name="Kiefer A.F."/>
            <person name="Nichols A."/>
            <person name="Cepeda A.J."/>
            <person name="Yan W."/>
            <person name="Fan B."/>
            <person name="Jiang Y."/>
            <person name="Adhikari A."/>
            <person name="Zheng C.-J."/>
            <person name="Schuster L."/>
            <person name="Cowan T.M."/>
            <person name="Smanski M.J."/>
            <person name="Chevrette M.G."/>
            <person name="De Carvalho L.P.S."/>
            <person name="Shen B."/>
        </authorList>
    </citation>
    <scope>NUCLEOTIDE SEQUENCE [LARGE SCALE GENOMIC DNA]</scope>
    <source>
        <strain evidence="4 5">NPDC000140</strain>
    </source>
</reference>
<feature type="domain" description="N-acetyltransferase" evidence="3">
    <location>
        <begin position="18"/>
        <end position="160"/>
    </location>
</feature>
<dbReference type="PROSITE" id="PS51186">
    <property type="entry name" value="GNAT"/>
    <property type="match status" value="1"/>
</dbReference>
<dbReference type="EMBL" id="JBIAZM010000002">
    <property type="protein sequence ID" value="MFF5199362.1"/>
    <property type="molecule type" value="Genomic_DNA"/>
</dbReference>
<dbReference type="Pfam" id="PF13508">
    <property type="entry name" value="Acetyltransf_7"/>
    <property type="match status" value="1"/>
</dbReference>
<evidence type="ECO:0000313" key="5">
    <source>
        <dbReference type="Proteomes" id="UP001602287"/>
    </source>
</evidence>
<dbReference type="GO" id="GO:0016746">
    <property type="term" value="F:acyltransferase activity"/>
    <property type="evidence" value="ECO:0007669"/>
    <property type="project" value="UniProtKB-KW"/>
</dbReference>
<evidence type="ECO:0000256" key="1">
    <source>
        <dbReference type="ARBA" id="ARBA00022679"/>
    </source>
</evidence>
<accession>A0ABW6VS77</accession>
<dbReference type="InterPro" id="IPR000182">
    <property type="entry name" value="GNAT_dom"/>
</dbReference>
<protein>
    <submittedName>
        <fullName evidence="4">GNAT family N-acetyltransferase</fullName>
        <ecNumber evidence="4">2.3.-.-</ecNumber>
    </submittedName>
</protein>
<dbReference type="InterPro" id="IPR016181">
    <property type="entry name" value="Acyl_CoA_acyltransferase"/>
</dbReference>
<comment type="caution">
    <text evidence="4">The sequence shown here is derived from an EMBL/GenBank/DDBJ whole genome shotgun (WGS) entry which is preliminary data.</text>
</comment>
<dbReference type="InterPro" id="IPR050832">
    <property type="entry name" value="Bact_Acetyltransf"/>
</dbReference>
<evidence type="ECO:0000259" key="3">
    <source>
        <dbReference type="PROSITE" id="PS51186"/>
    </source>
</evidence>
<dbReference type="GeneID" id="95371575"/>
<keyword evidence="1 4" id="KW-0808">Transferase</keyword>
<evidence type="ECO:0000256" key="2">
    <source>
        <dbReference type="ARBA" id="ARBA00023315"/>
    </source>
</evidence>
<dbReference type="Proteomes" id="UP001602287">
    <property type="component" value="Unassembled WGS sequence"/>
</dbReference>
<gene>
    <name evidence="4" type="ORF">ACFY3B_07095</name>
</gene>
<proteinExistence type="predicted"/>
<dbReference type="SUPFAM" id="SSF55729">
    <property type="entry name" value="Acyl-CoA N-acyltransferases (Nat)"/>
    <property type="match status" value="1"/>
</dbReference>
<keyword evidence="5" id="KW-1185">Reference proteome</keyword>
<name>A0ABW6VS77_9ACTN</name>
<dbReference type="RefSeq" id="WP_210859312.1">
    <property type="nucleotide sequence ID" value="NZ_JBEXXF010000009.1"/>
</dbReference>
<dbReference type="PANTHER" id="PTHR43877">
    <property type="entry name" value="AMINOALKYLPHOSPHONATE N-ACETYLTRANSFERASE-RELATED-RELATED"/>
    <property type="match status" value="1"/>
</dbReference>
<organism evidence="4 5">
    <name type="scientific">Micromonospora parva</name>
    <dbReference type="NCBI Taxonomy" id="1464048"/>
    <lineage>
        <taxon>Bacteria</taxon>
        <taxon>Bacillati</taxon>
        <taxon>Actinomycetota</taxon>
        <taxon>Actinomycetes</taxon>
        <taxon>Micromonosporales</taxon>
        <taxon>Micromonosporaceae</taxon>
        <taxon>Micromonospora</taxon>
    </lineage>
</organism>
<dbReference type="CDD" id="cd04301">
    <property type="entry name" value="NAT_SF"/>
    <property type="match status" value="1"/>
</dbReference>
<dbReference type="PANTHER" id="PTHR43877:SF2">
    <property type="entry name" value="AMINOALKYLPHOSPHONATE N-ACETYLTRANSFERASE-RELATED"/>
    <property type="match status" value="1"/>
</dbReference>
<dbReference type="EC" id="2.3.-.-" evidence="4"/>
<dbReference type="Gene3D" id="3.40.630.30">
    <property type="match status" value="1"/>
</dbReference>
<sequence length="160" mass="17358">MNPSTLTVTSMTTAEEAAAFRTLNEEWISHFFAALEESDRKTLDDPFSAIVDPGGDVLIVRDGREIVGCVALIRSSAEVFELSKMAVAPAARGRGIGRQLIELAIARARQLGAATLFLGSNTKLANAVHLYESVGFQHVDPEQIPLPPYARADVFMRMAL</sequence>
<evidence type="ECO:0000313" key="4">
    <source>
        <dbReference type="EMBL" id="MFF5199362.1"/>
    </source>
</evidence>